<name>A0A388TEM9_TERA1</name>
<evidence type="ECO:0000313" key="2">
    <source>
        <dbReference type="Proteomes" id="UP000269352"/>
    </source>
</evidence>
<organism evidence="1 2">
    <name type="scientific">Termititenax aidoneus</name>
    <dbReference type="NCBI Taxonomy" id="2218524"/>
    <lineage>
        <taxon>Bacteria</taxon>
        <taxon>Bacillati</taxon>
        <taxon>Candidatus Margulisiibacteriota</taxon>
        <taxon>Candidatus Termititenacia</taxon>
        <taxon>Candidatus Termititenacales</taxon>
        <taxon>Candidatus Termititenacaceae</taxon>
        <taxon>Candidatus Termititenax</taxon>
    </lineage>
</organism>
<sequence>GGEPTMHPVFPQILAVLQQEGARACLISNLLYGSDVVRDSLRQAIADRVIDGCLSNAAELDTEAKMQLYAYNYQDLQEAFARYNPNQFVAAGITLSRHKTAAEETAYIERLAQNIEIRRLRLSLDFQAENQVDKFFINNKEYGNKLQQIIYKCLDLRVPFSWDCKIYPCLFSAKVFQKDVVGFTPQLRSICAADSAPFDVFPDMSYAHCYPARTLSGQNILKFKRLSEARGEMAFLKNTLQTLHRAASPEECRECHYYQTGVCDSLCLGCQELKVSFLQYV</sequence>
<feature type="non-terminal residue" evidence="1">
    <location>
        <position position="1"/>
    </location>
</feature>
<protein>
    <recommendedName>
        <fullName evidence="3">Radical SAM protein</fullName>
    </recommendedName>
</protein>
<dbReference type="AlphaFoldDB" id="A0A388TEM9"/>
<reference evidence="1 2" key="1">
    <citation type="journal article" date="2019" name="ISME J.">
        <title>Genome analyses of uncultured TG2/ZB3 bacteria in 'Margulisbacteria' specifically attached to ectosymbiotic spirochetes of protists in the termite gut.</title>
        <authorList>
            <person name="Utami Y.D."/>
            <person name="Kuwahara H."/>
            <person name="Igai K."/>
            <person name="Murakami T."/>
            <person name="Sugaya K."/>
            <person name="Morikawa T."/>
            <person name="Nagura Y."/>
            <person name="Yuki M."/>
            <person name="Deevong P."/>
            <person name="Inoue T."/>
            <person name="Kihara K."/>
            <person name="Lo N."/>
            <person name="Yamada A."/>
            <person name="Ohkuma M."/>
            <person name="Hongoh Y."/>
        </authorList>
    </citation>
    <scope>NUCLEOTIDE SEQUENCE [LARGE SCALE GENOMIC DNA]</scope>
    <source>
        <strain evidence="1">NkOx7-01</strain>
    </source>
</reference>
<accession>A0A388TEM9</accession>
<keyword evidence="2" id="KW-1185">Reference proteome</keyword>
<evidence type="ECO:0000313" key="1">
    <source>
        <dbReference type="EMBL" id="GBR75251.1"/>
    </source>
</evidence>
<dbReference type="EMBL" id="BGZN01000211">
    <property type="protein sequence ID" value="GBR75251.1"/>
    <property type="molecule type" value="Genomic_DNA"/>
</dbReference>
<comment type="caution">
    <text evidence="1">The sequence shown here is derived from an EMBL/GenBank/DDBJ whole genome shotgun (WGS) entry which is preliminary data.</text>
</comment>
<dbReference type="Proteomes" id="UP000269352">
    <property type="component" value="Unassembled WGS sequence"/>
</dbReference>
<evidence type="ECO:0008006" key="3">
    <source>
        <dbReference type="Google" id="ProtNLM"/>
    </source>
</evidence>
<gene>
    <name evidence="1" type="ORF">NO1_2266</name>
</gene>
<proteinExistence type="predicted"/>